<gene>
    <name evidence="2" type="ORF">QTN89_12655</name>
</gene>
<evidence type="ECO:0000256" key="1">
    <source>
        <dbReference type="SAM" id="MobiDB-lite"/>
    </source>
</evidence>
<proteinExistence type="predicted"/>
<dbReference type="EMBL" id="JASZZN010000008">
    <property type="protein sequence ID" value="MDM4016285.1"/>
    <property type="molecule type" value="Genomic_DNA"/>
</dbReference>
<sequence length="325" mass="36464">MVNAAIGKPTKSHPPGCQPGVKPEKEKVLSAVSSIPINTVMGIDYSGAAKSGRTAWAAELFWLGKGDLTEKLDHPTPRFRLVSLQPLGRLAAGDDRKRVNAYLTDRIRIQKETLWGCDFPFGLPIELALGSWNAQLKHTQQFDGNAKEFGLSLVERSLQQTGSLHVRRTTDKETKTPFDCYHYRIIYQTFHGMRDVLSNLQREPNVAILPFQYRRMTNPSLSSILVEACPSSTLKRLKLPYRGYKQSGGQLPTKSQRAVRREILAVLSQYVDISAHRRRCLLSDPGGDALDAVLAGFGAWSAFRRVNHSQIAAHRRYPREGYVYC</sequence>
<dbReference type="RefSeq" id="WP_235034300.1">
    <property type="nucleotide sequence ID" value="NZ_JASZZN010000008.1"/>
</dbReference>
<protein>
    <submittedName>
        <fullName evidence="2">DUF429 domain-containing protein</fullName>
    </submittedName>
</protein>
<feature type="region of interest" description="Disordered" evidence="1">
    <location>
        <begin position="1"/>
        <end position="22"/>
    </location>
</feature>
<evidence type="ECO:0000313" key="3">
    <source>
        <dbReference type="Proteomes" id="UP001239462"/>
    </source>
</evidence>
<accession>A0ABT7PIH9</accession>
<organism evidence="2 3">
    <name type="scientific">Roseiconus lacunae</name>
    <dbReference type="NCBI Taxonomy" id="2605694"/>
    <lineage>
        <taxon>Bacteria</taxon>
        <taxon>Pseudomonadati</taxon>
        <taxon>Planctomycetota</taxon>
        <taxon>Planctomycetia</taxon>
        <taxon>Pirellulales</taxon>
        <taxon>Pirellulaceae</taxon>
        <taxon>Roseiconus</taxon>
    </lineage>
</organism>
<reference evidence="2 3" key="1">
    <citation type="submission" date="2023-06" db="EMBL/GenBank/DDBJ databases">
        <title>Roseiconus lacunae JC819 isolated from Gulf of Mannar region, Tamil Nadu.</title>
        <authorList>
            <person name="Pk S."/>
            <person name="Ch S."/>
            <person name="Ch V.R."/>
        </authorList>
    </citation>
    <scope>NUCLEOTIDE SEQUENCE [LARGE SCALE GENOMIC DNA]</scope>
    <source>
        <strain evidence="2 3">JC819</strain>
    </source>
</reference>
<name>A0ABT7PIH9_9BACT</name>
<keyword evidence="3" id="KW-1185">Reference proteome</keyword>
<comment type="caution">
    <text evidence="2">The sequence shown here is derived from an EMBL/GenBank/DDBJ whole genome shotgun (WGS) entry which is preliminary data.</text>
</comment>
<dbReference type="Proteomes" id="UP001239462">
    <property type="component" value="Unassembled WGS sequence"/>
</dbReference>
<evidence type="ECO:0000313" key="2">
    <source>
        <dbReference type="EMBL" id="MDM4016285.1"/>
    </source>
</evidence>